<evidence type="ECO:0000313" key="1">
    <source>
        <dbReference type="EMBL" id="SDB87161.1"/>
    </source>
</evidence>
<reference evidence="1 2" key="1">
    <citation type="submission" date="2016-09" db="EMBL/GenBank/DDBJ databases">
        <authorList>
            <person name="Capua I."/>
            <person name="De Benedictis P."/>
            <person name="Joannis T."/>
            <person name="Lombin L.H."/>
            <person name="Cattoli G."/>
        </authorList>
    </citation>
    <scope>NUCLEOTIDE SEQUENCE [LARGE SCALE GENOMIC DNA]</scope>
    <source>
        <strain evidence="1 2">A7P-90m</strain>
    </source>
</reference>
<dbReference type="AlphaFoldDB" id="A0A1G6GYW7"/>
<dbReference type="OrthoDB" id="63241at2"/>
<evidence type="ECO:0000313" key="2">
    <source>
        <dbReference type="Proteomes" id="UP000199452"/>
    </source>
</evidence>
<keyword evidence="1" id="KW-0378">Hydrolase</keyword>
<dbReference type="EMBL" id="FMYP01000005">
    <property type="protein sequence ID" value="SDB87161.1"/>
    <property type="molecule type" value="Genomic_DNA"/>
</dbReference>
<dbReference type="STRING" id="1640674.SAMN05216323_100549"/>
<proteinExistence type="predicted"/>
<dbReference type="Proteomes" id="UP000199452">
    <property type="component" value="Unassembled WGS sequence"/>
</dbReference>
<dbReference type="GO" id="GO:0016787">
    <property type="term" value="F:hydrolase activity"/>
    <property type="evidence" value="ECO:0007669"/>
    <property type="project" value="UniProtKB-KW"/>
</dbReference>
<dbReference type="InterPro" id="IPR029058">
    <property type="entry name" value="AB_hydrolase_fold"/>
</dbReference>
<dbReference type="Gene3D" id="3.40.50.1820">
    <property type="entry name" value="alpha/beta hydrolase"/>
    <property type="match status" value="1"/>
</dbReference>
<sequence length="242" mass="26732">MKFFLVVFAMWLTFITSFGQQRVTYKAVDGLQVTADLYLGKPDSPFIILLHQAGYSRGEYNEIAPRLINLGYSCLAVDLRSGKEVNFIVNETAKKANEQDYSVNYIDAIPDILASIDYARALVKKPVILFGSSYSASLCLLVASESVKVGGVIACSPGEYFGDTSFVKNRINLPKKSVFVCGSKLEMPDIKKLVSNIPIKNIIVADPGKYSGTHGASTFWSSKPESKEMWLALTLFFSRLPK</sequence>
<gene>
    <name evidence="1" type="ORF">SAMN05216323_100549</name>
</gene>
<accession>A0A1G6GYW7</accession>
<protein>
    <submittedName>
        <fullName evidence="1">Dienelactone hydrolase</fullName>
    </submittedName>
</protein>
<dbReference type="SUPFAM" id="SSF53474">
    <property type="entry name" value="alpha/beta-Hydrolases"/>
    <property type="match status" value="1"/>
</dbReference>
<organism evidence="1 2">
    <name type="scientific">Williamwhitmania taraxaci</name>
    <dbReference type="NCBI Taxonomy" id="1640674"/>
    <lineage>
        <taxon>Bacteria</taxon>
        <taxon>Pseudomonadati</taxon>
        <taxon>Bacteroidota</taxon>
        <taxon>Bacteroidia</taxon>
        <taxon>Bacteroidales</taxon>
        <taxon>Williamwhitmaniaceae</taxon>
        <taxon>Williamwhitmania</taxon>
    </lineage>
</organism>
<name>A0A1G6GYW7_9BACT</name>
<keyword evidence="2" id="KW-1185">Reference proteome</keyword>
<dbReference type="RefSeq" id="WP_092435258.1">
    <property type="nucleotide sequence ID" value="NZ_FMYP01000005.1"/>
</dbReference>